<dbReference type="PRINTS" id="PR00111">
    <property type="entry name" value="ABHYDROLASE"/>
</dbReference>
<dbReference type="GO" id="GO:0016787">
    <property type="term" value="F:hydrolase activity"/>
    <property type="evidence" value="ECO:0007669"/>
    <property type="project" value="UniProtKB-KW"/>
</dbReference>
<dbReference type="Proteomes" id="UP000306628">
    <property type="component" value="Unassembled WGS sequence"/>
</dbReference>
<dbReference type="InterPro" id="IPR050228">
    <property type="entry name" value="Carboxylesterase_BioH"/>
</dbReference>
<name>A0A5S4GA11_9ACTN</name>
<dbReference type="PANTHER" id="PTHR43194:SF5">
    <property type="entry name" value="PIMELOYL-[ACYL-CARRIER PROTEIN] METHYL ESTER ESTERASE"/>
    <property type="match status" value="1"/>
</dbReference>
<gene>
    <name evidence="2" type="ORF">ETD85_31425</name>
</gene>
<sequence>MTHHLNVSGTRIAYRTLGDGPGLLLLHGTGPGSMTWDGMAERLAARNTVILPDVGGSDLAEDDGGPLTVELLTEQLAAVIEDSGKAPVDLVGFSLGAVVALSLAATRPDLVRRLIPVSGPAHAEDAYLRTLTAVWLDLAEHPDGFARFAMMMGFSRHYLNSLSPEDLAKQAAFLQPSPDRLRQIDLVRRIEIRHLLPRIQTPTLVVGATHDALIPVESAREIHAAIPGSSYAELDTGHVSRTERPGEFIKLVQDFTA</sequence>
<reference evidence="2 3" key="1">
    <citation type="submission" date="2019-05" db="EMBL/GenBank/DDBJ databases">
        <title>Draft genome sequence of Nonomuraea zeae DSM 100528.</title>
        <authorList>
            <person name="Saricaoglu S."/>
            <person name="Isik K."/>
        </authorList>
    </citation>
    <scope>NUCLEOTIDE SEQUENCE [LARGE SCALE GENOMIC DNA]</scope>
    <source>
        <strain evidence="2 3">DSM 100528</strain>
    </source>
</reference>
<evidence type="ECO:0000313" key="2">
    <source>
        <dbReference type="EMBL" id="TMR29702.1"/>
    </source>
</evidence>
<dbReference type="OrthoDB" id="3866834at2"/>
<protein>
    <submittedName>
        <fullName evidence="2">Alpha/beta fold hydrolase</fullName>
    </submittedName>
</protein>
<dbReference type="EMBL" id="VCKX01000114">
    <property type="protein sequence ID" value="TMR29702.1"/>
    <property type="molecule type" value="Genomic_DNA"/>
</dbReference>
<dbReference type="InterPro" id="IPR000073">
    <property type="entry name" value="AB_hydrolase_1"/>
</dbReference>
<proteinExistence type="predicted"/>
<dbReference type="Gene3D" id="3.40.50.1820">
    <property type="entry name" value="alpha/beta hydrolase"/>
    <property type="match status" value="1"/>
</dbReference>
<accession>A0A5S4GA11</accession>
<feature type="domain" description="AB hydrolase-1" evidence="1">
    <location>
        <begin position="23"/>
        <end position="249"/>
    </location>
</feature>
<keyword evidence="2" id="KW-0378">Hydrolase</keyword>
<comment type="caution">
    <text evidence="2">The sequence shown here is derived from an EMBL/GenBank/DDBJ whole genome shotgun (WGS) entry which is preliminary data.</text>
</comment>
<dbReference type="SUPFAM" id="SSF53474">
    <property type="entry name" value="alpha/beta-Hydrolases"/>
    <property type="match status" value="1"/>
</dbReference>
<evidence type="ECO:0000313" key="3">
    <source>
        <dbReference type="Proteomes" id="UP000306628"/>
    </source>
</evidence>
<dbReference type="Pfam" id="PF12697">
    <property type="entry name" value="Abhydrolase_6"/>
    <property type="match status" value="1"/>
</dbReference>
<dbReference type="InterPro" id="IPR029058">
    <property type="entry name" value="AB_hydrolase_fold"/>
</dbReference>
<dbReference type="AlphaFoldDB" id="A0A5S4GA11"/>
<evidence type="ECO:0000259" key="1">
    <source>
        <dbReference type="Pfam" id="PF12697"/>
    </source>
</evidence>
<organism evidence="2 3">
    <name type="scientific">Nonomuraea zeae</name>
    <dbReference type="NCBI Taxonomy" id="1642303"/>
    <lineage>
        <taxon>Bacteria</taxon>
        <taxon>Bacillati</taxon>
        <taxon>Actinomycetota</taxon>
        <taxon>Actinomycetes</taxon>
        <taxon>Streptosporangiales</taxon>
        <taxon>Streptosporangiaceae</taxon>
        <taxon>Nonomuraea</taxon>
    </lineage>
</organism>
<dbReference type="RefSeq" id="WP_138693432.1">
    <property type="nucleotide sequence ID" value="NZ_JBHSAZ010000046.1"/>
</dbReference>
<dbReference type="PANTHER" id="PTHR43194">
    <property type="entry name" value="HYDROLASE ALPHA/BETA FOLD FAMILY"/>
    <property type="match status" value="1"/>
</dbReference>
<keyword evidence="3" id="KW-1185">Reference proteome</keyword>